<evidence type="ECO:0000313" key="3">
    <source>
        <dbReference type="Proteomes" id="UP000784294"/>
    </source>
</evidence>
<dbReference type="EMBL" id="CAAALY010271756">
    <property type="protein sequence ID" value="VEL41930.1"/>
    <property type="molecule type" value="Genomic_DNA"/>
</dbReference>
<sequence length="100" mass="11303">MGFLTRSPCCVILFTRNFSRRSHCCPAGQLWPLPPHASLQWGAVDDWPDALSLNVGVHSFYDGVVMLCVPVGPGQGGSREGRRRRRSRKIKYTWENETKT</sequence>
<evidence type="ECO:0000313" key="2">
    <source>
        <dbReference type="EMBL" id="VEL41930.1"/>
    </source>
</evidence>
<reference evidence="2" key="1">
    <citation type="submission" date="2018-11" db="EMBL/GenBank/DDBJ databases">
        <authorList>
            <consortium name="Pathogen Informatics"/>
        </authorList>
    </citation>
    <scope>NUCLEOTIDE SEQUENCE</scope>
</reference>
<proteinExistence type="predicted"/>
<dbReference type="AlphaFoldDB" id="A0A3S5BVF6"/>
<protein>
    <submittedName>
        <fullName evidence="2">Uncharacterized protein</fullName>
    </submittedName>
</protein>
<organism evidence="2 3">
    <name type="scientific">Protopolystoma xenopodis</name>
    <dbReference type="NCBI Taxonomy" id="117903"/>
    <lineage>
        <taxon>Eukaryota</taxon>
        <taxon>Metazoa</taxon>
        <taxon>Spiralia</taxon>
        <taxon>Lophotrochozoa</taxon>
        <taxon>Platyhelminthes</taxon>
        <taxon>Monogenea</taxon>
        <taxon>Polyopisthocotylea</taxon>
        <taxon>Polystomatidea</taxon>
        <taxon>Polystomatidae</taxon>
        <taxon>Protopolystoma</taxon>
    </lineage>
</organism>
<evidence type="ECO:0000256" key="1">
    <source>
        <dbReference type="SAM" id="MobiDB-lite"/>
    </source>
</evidence>
<feature type="region of interest" description="Disordered" evidence="1">
    <location>
        <begin position="72"/>
        <end position="100"/>
    </location>
</feature>
<gene>
    <name evidence="2" type="ORF">PXEA_LOCUS35370</name>
</gene>
<accession>A0A3S5BVF6</accession>
<name>A0A3S5BVF6_9PLAT</name>
<dbReference type="Proteomes" id="UP000784294">
    <property type="component" value="Unassembled WGS sequence"/>
</dbReference>
<keyword evidence="3" id="KW-1185">Reference proteome</keyword>
<comment type="caution">
    <text evidence="2">The sequence shown here is derived from an EMBL/GenBank/DDBJ whole genome shotgun (WGS) entry which is preliminary data.</text>
</comment>
<feature type="compositionally biased region" description="Basic residues" evidence="1">
    <location>
        <begin position="81"/>
        <end position="91"/>
    </location>
</feature>